<reference evidence="2 3" key="1">
    <citation type="submission" date="2021-04" db="EMBL/GenBank/DDBJ databases">
        <title>Genome analysis of Polyangium sp.</title>
        <authorList>
            <person name="Li Y."/>
            <person name="Wang J."/>
        </authorList>
    </citation>
    <scope>NUCLEOTIDE SEQUENCE [LARGE SCALE GENOMIC DNA]</scope>
    <source>
        <strain evidence="2 3">SDU14</strain>
    </source>
</reference>
<accession>A0A9X3XJK4</accession>
<gene>
    <name evidence="2" type="ORF">KEG57_52795</name>
</gene>
<sequence>MAGARLLLPHGRDHDGRGRRGRWPALASCYPTGETTMGEAVYPLLETFHLVLDRCPLVSCHRIQTHRVGCFPTHEPTSAEANRMTYIPPPKTAFISALVHLARRERAPRWANSDGSRIYVWDGLHGELEVYNKRGRHLGAVDPETGEFIKDAVKGRTIDV</sequence>
<dbReference type="AlphaFoldDB" id="A0A9X3XJK4"/>
<evidence type="ECO:0000313" key="3">
    <source>
        <dbReference type="Proteomes" id="UP001151081"/>
    </source>
</evidence>
<name>A0A9X3XJK4_9BACT</name>
<keyword evidence="3" id="KW-1185">Reference proteome</keyword>
<dbReference type="GO" id="GO:0016788">
    <property type="term" value="F:hydrolase activity, acting on ester bonds"/>
    <property type="evidence" value="ECO:0007669"/>
    <property type="project" value="InterPro"/>
</dbReference>
<evidence type="ECO:0000259" key="1">
    <source>
        <dbReference type="Pfam" id="PF09000"/>
    </source>
</evidence>
<dbReference type="InterPro" id="IPR009105">
    <property type="entry name" value="Colicin_E3_ribonuclease"/>
</dbReference>
<dbReference type="GO" id="GO:0003723">
    <property type="term" value="F:RNA binding"/>
    <property type="evidence" value="ECO:0007669"/>
    <property type="project" value="InterPro"/>
</dbReference>
<comment type="caution">
    <text evidence="2">The sequence shown here is derived from an EMBL/GenBank/DDBJ whole genome shotgun (WGS) entry which is preliminary data.</text>
</comment>
<dbReference type="Proteomes" id="UP001151081">
    <property type="component" value="Unassembled WGS sequence"/>
</dbReference>
<protein>
    <recommendedName>
        <fullName evidence="1">Colicin E3-like ribonuclease domain-containing protein</fullName>
    </recommendedName>
</protein>
<dbReference type="SUPFAM" id="SSF63840">
    <property type="entry name" value="Ribonuclease domain of colicin E3"/>
    <property type="match status" value="1"/>
</dbReference>
<dbReference type="EMBL" id="JAGTJJ010000102">
    <property type="protein sequence ID" value="MDC3989251.1"/>
    <property type="molecule type" value="Genomic_DNA"/>
</dbReference>
<evidence type="ECO:0000313" key="2">
    <source>
        <dbReference type="EMBL" id="MDC3989251.1"/>
    </source>
</evidence>
<dbReference type="Pfam" id="PF09000">
    <property type="entry name" value="Cytotoxic"/>
    <property type="match status" value="1"/>
</dbReference>
<dbReference type="GO" id="GO:0043022">
    <property type="term" value="F:ribosome binding"/>
    <property type="evidence" value="ECO:0007669"/>
    <property type="project" value="InterPro"/>
</dbReference>
<dbReference type="Gene3D" id="3.10.380.10">
    <property type="entry name" value="Colicin E3-like ribonuclease domain"/>
    <property type="match status" value="1"/>
</dbReference>
<organism evidence="2 3">
    <name type="scientific">Polyangium jinanense</name>
    <dbReference type="NCBI Taxonomy" id="2829994"/>
    <lineage>
        <taxon>Bacteria</taxon>
        <taxon>Pseudomonadati</taxon>
        <taxon>Myxococcota</taxon>
        <taxon>Polyangia</taxon>
        <taxon>Polyangiales</taxon>
        <taxon>Polyangiaceae</taxon>
        <taxon>Polyangium</taxon>
    </lineage>
</organism>
<feature type="domain" description="Colicin E3-like ribonuclease" evidence="1">
    <location>
        <begin position="107"/>
        <end position="158"/>
    </location>
</feature>
<proteinExistence type="predicted"/>
<dbReference type="InterPro" id="IPR036725">
    <property type="entry name" value="ColE3_ribonuclease_sf"/>
</dbReference>